<dbReference type="SUPFAM" id="SSF55729">
    <property type="entry name" value="Acyl-CoA N-acyltransferases (Nat)"/>
    <property type="match status" value="1"/>
</dbReference>
<dbReference type="GO" id="GO:0016747">
    <property type="term" value="F:acyltransferase activity, transferring groups other than amino-acyl groups"/>
    <property type="evidence" value="ECO:0007669"/>
    <property type="project" value="InterPro"/>
</dbReference>
<feature type="domain" description="N-acetyltransferase" evidence="3">
    <location>
        <begin position="1"/>
        <end position="109"/>
    </location>
</feature>
<dbReference type="InterPro" id="IPR050680">
    <property type="entry name" value="YpeA/RimI_acetyltransf"/>
</dbReference>
<evidence type="ECO:0000259" key="3">
    <source>
        <dbReference type="PROSITE" id="PS51186"/>
    </source>
</evidence>
<dbReference type="InterPro" id="IPR016181">
    <property type="entry name" value="Acyl_CoA_acyltransferase"/>
</dbReference>
<dbReference type="PANTHER" id="PTHR43420">
    <property type="entry name" value="ACETYLTRANSFERASE"/>
    <property type="match status" value="1"/>
</dbReference>
<organism evidence="4">
    <name type="scientific">hydrothermal vent metagenome</name>
    <dbReference type="NCBI Taxonomy" id="652676"/>
    <lineage>
        <taxon>unclassified sequences</taxon>
        <taxon>metagenomes</taxon>
        <taxon>ecological metagenomes</taxon>
    </lineage>
</organism>
<evidence type="ECO:0000313" key="4">
    <source>
        <dbReference type="EMBL" id="VAW36892.1"/>
    </source>
</evidence>
<dbReference type="CDD" id="cd04301">
    <property type="entry name" value="NAT_SF"/>
    <property type="match status" value="1"/>
</dbReference>
<dbReference type="AlphaFoldDB" id="A0A3B0VDA7"/>
<accession>A0A3B0VDA7</accession>
<dbReference type="InterPro" id="IPR000182">
    <property type="entry name" value="GNAT_dom"/>
</dbReference>
<protein>
    <recommendedName>
        <fullName evidence="3">N-acetyltransferase domain-containing protein</fullName>
    </recommendedName>
</protein>
<evidence type="ECO:0000256" key="1">
    <source>
        <dbReference type="ARBA" id="ARBA00022679"/>
    </source>
</evidence>
<reference evidence="4" key="1">
    <citation type="submission" date="2018-06" db="EMBL/GenBank/DDBJ databases">
        <authorList>
            <person name="Zhirakovskaya E."/>
        </authorList>
    </citation>
    <scope>NUCLEOTIDE SEQUENCE</scope>
</reference>
<evidence type="ECO:0000256" key="2">
    <source>
        <dbReference type="ARBA" id="ARBA00023315"/>
    </source>
</evidence>
<dbReference type="PROSITE" id="PS51186">
    <property type="entry name" value="GNAT"/>
    <property type="match status" value="1"/>
</dbReference>
<dbReference type="Pfam" id="PF00583">
    <property type="entry name" value="Acetyltransf_1"/>
    <property type="match status" value="1"/>
</dbReference>
<gene>
    <name evidence="4" type="ORF">MNBD_CHLOROFLEXI01-363</name>
</gene>
<proteinExistence type="predicted"/>
<keyword evidence="1" id="KW-0808">Transferase</keyword>
<dbReference type="EMBL" id="UOEU01000641">
    <property type="protein sequence ID" value="VAW36892.1"/>
    <property type="molecule type" value="Genomic_DNA"/>
</dbReference>
<dbReference type="Gene3D" id="3.40.630.30">
    <property type="match status" value="1"/>
</dbReference>
<sequence>MAQYQPELDLVAVAANGRLAAFCIGWLHPHQPIARVEPLGVHPDFHRLGLGKAILSDLLQRLRIDNVQFVSLHITPDNEAAVKLYESMGFGRTKMLLGSQRKLAIVACQ</sequence>
<keyword evidence="2" id="KW-0012">Acyltransferase</keyword>
<name>A0A3B0VDA7_9ZZZZ</name>